<dbReference type="AlphaFoldDB" id="X1P6Y4"/>
<dbReference type="EMBL" id="BARV01033610">
    <property type="protein sequence ID" value="GAI52052.1"/>
    <property type="molecule type" value="Genomic_DNA"/>
</dbReference>
<accession>X1P6Y4</accession>
<sequence>RVFDSSTYQSKPEEVSLENASEIARKKIEEIGEFPAQAGEPSVERLEEKDGEVFYRIFWEQKIEGIPVDRGFMSVTIDPAGNIRYFSKYWQNITIDTKPKITEEEAIEIAGQKAPLIDLPELLRERIDLAENVYADLVIKKPFHPLDKDEPLYGEYSLIWEVIFENVEGGLEPTVSFVALSMDAHSGELVGMDYTM</sequence>
<reference evidence="1" key="1">
    <citation type="journal article" date="2014" name="Front. Microbiol.">
        <title>High frequency of phylogenetically diverse reductive dehalogenase-homologous genes in deep subseafloor sedimentary metagenomes.</title>
        <authorList>
            <person name="Kawai M."/>
            <person name="Futagami T."/>
            <person name="Toyoda A."/>
            <person name="Takaki Y."/>
            <person name="Nishi S."/>
            <person name="Hori S."/>
            <person name="Arai W."/>
            <person name="Tsubouchi T."/>
            <person name="Morono Y."/>
            <person name="Uchiyama I."/>
            <person name="Ito T."/>
            <person name="Fujiyama A."/>
            <person name="Inagaki F."/>
            <person name="Takami H."/>
        </authorList>
    </citation>
    <scope>NUCLEOTIDE SEQUENCE</scope>
    <source>
        <strain evidence="1">Expedition CK06-06</strain>
    </source>
</reference>
<gene>
    <name evidence="1" type="ORF">S06H3_52799</name>
</gene>
<organism evidence="1">
    <name type="scientific">marine sediment metagenome</name>
    <dbReference type="NCBI Taxonomy" id="412755"/>
    <lineage>
        <taxon>unclassified sequences</taxon>
        <taxon>metagenomes</taxon>
        <taxon>ecological metagenomes</taxon>
    </lineage>
</organism>
<evidence type="ECO:0000313" key="1">
    <source>
        <dbReference type="EMBL" id="GAI52052.1"/>
    </source>
</evidence>
<protein>
    <submittedName>
        <fullName evidence="1">Uncharacterized protein</fullName>
    </submittedName>
</protein>
<feature type="non-terminal residue" evidence="1">
    <location>
        <position position="1"/>
    </location>
</feature>
<name>X1P6Y4_9ZZZZ</name>
<proteinExistence type="predicted"/>
<comment type="caution">
    <text evidence="1">The sequence shown here is derived from an EMBL/GenBank/DDBJ whole genome shotgun (WGS) entry which is preliminary data.</text>
</comment>